<feature type="transmembrane region" description="Helical" evidence="6">
    <location>
        <begin position="176"/>
        <end position="194"/>
    </location>
</feature>
<evidence type="ECO:0000313" key="8">
    <source>
        <dbReference type="EMBL" id="MCW1923380.1"/>
    </source>
</evidence>
<feature type="transmembrane region" description="Helical" evidence="6">
    <location>
        <begin position="796"/>
        <end position="816"/>
    </location>
</feature>
<accession>A0ABT3GIN9</accession>
<dbReference type="Proteomes" id="UP001320876">
    <property type="component" value="Unassembled WGS sequence"/>
</dbReference>
<feature type="transmembrane region" description="Helical" evidence="6">
    <location>
        <begin position="743"/>
        <end position="760"/>
    </location>
</feature>
<feature type="transmembrane region" description="Helical" evidence="6">
    <location>
        <begin position="77"/>
        <end position="101"/>
    </location>
</feature>
<evidence type="ECO:0000256" key="2">
    <source>
        <dbReference type="ARBA" id="ARBA00022723"/>
    </source>
</evidence>
<proteinExistence type="predicted"/>
<evidence type="ECO:0000256" key="5">
    <source>
        <dbReference type="SAM" id="MobiDB-lite"/>
    </source>
</evidence>
<keyword evidence="1 4" id="KW-0349">Heme</keyword>
<feature type="transmembrane region" description="Helical" evidence="6">
    <location>
        <begin position="139"/>
        <end position="156"/>
    </location>
</feature>
<dbReference type="InterPro" id="IPR036909">
    <property type="entry name" value="Cyt_c-like_dom_sf"/>
</dbReference>
<dbReference type="EMBL" id="JAPDDT010000004">
    <property type="protein sequence ID" value="MCW1923380.1"/>
    <property type="molecule type" value="Genomic_DNA"/>
</dbReference>
<dbReference type="InterPro" id="IPR009056">
    <property type="entry name" value="Cyt_c-like_dom"/>
</dbReference>
<feature type="region of interest" description="Disordered" evidence="5">
    <location>
        <begin position="471"/>
        <end position="518"/>
    </location>
</feature>
<dbReference type="Pfam" id="PF02433">
    <property type="entry name" value="FixO"/>
    <property type="match status" value="1"/>
</dbReference>
<gene>
    <name evidence="8" type="ORF">OKA05_12515</name>
</gene>
<evidence type="ECO:0000259" key="7">
    <source>
        <dbReference type="PROSITE" id="PS51007"/>
    </source>
</evidence>
<evidence type="ECO:0000313" key="9">
    <source>
        <dbReference type="Proteomes" id="UP001320876"/>
    </source>
</evidence>
<comment type="caution">
    <text evidence="8">The sequence shown here is derived from an EMBL/GenBank/DDBJ whole genome shotgun (WGS) entry which is preliminary data.</text>
</comment>
<keyword evidence="6" id="KW-0472">Membrane</keyword>
<dbReference type="InterPro" id="IPR003468">
    <property type="entry name" value="Cyt_c_oxidase_monohaem-su/FixO"/>
</dbReference>
<reference evidence="8 9" key="1">
    <citation type="submission" date="2022-10" db="EMBL/GenBank/DDBJ databases">
        <title>Luteolibacter arcticus strain CCTCC AB 2014275, whole genome shotgun sequencing project.</title>
        <authorList>
            <person name="Zhao G."/>
            <person name="Shen L."/>
        </authorList>
    </citation>
    <scope>NUCLEOTIDE SEQUENCE [LARGE SCALE GENOMIC DNA]</scope>
    <source>
        <strain evidence="8 9">CCTCC AB 2014275</strain>
    </source>
</reference>
<keyword evidence="9" id="KW-1185">Reference proteome</keyword>
<evidence type="ECO:0000256" key="1">
    <source>
        <dbReference type="ARBA" id="ARBA00022617"/>
    </source>
</evidence>
<feature type="transmembrane region" description="Helical" evidence="6">
    <location>
        <begin position="302"/>
        <end position="321"/>
    </location>
</feature>
<keyword evidence="6" id="KW-0812">Transmembrane</keyword>
<dbReference type="Gene3D" id="1.20.210.10">
    <property type="entry name" value="Cytochrome c oxidase-like, subunit I domain"/>
    <property type="match status" value="1"/>
</dbReference>
<evidence type="ECO:0000256" key="6">
    <source>
        <dbReference type="SAM" id="Phobius"/>
    </source>
</evidence>
<feature type="transmembrane region" description="Helical" evidence="6">
    <location>
        <begin position="767"/>
        <end position="784"/>
    </location>
</feature>
<feature type="transmembrane region" description="Helical" evidence="6">
    <location>
        <begin position="646"/>
        <end position="668"/>
    </location>
</feature>
<feature type="transmembrane region" description="Helical" evidence="6">
    <location>
        <begin position="828"/>
        <end position="847"/>
    </location>
</feature>
<feature type="transmembrane region" description="Helical" evidence="6">
    <location>
        <begin position="47"/>
        <end position="65"/>
    </location>
</feature>
<keyword evidence="3 4" id="KW-0408">Iron</keyword>
<dbReference type="InterPro" id="IPR036927">
    <property type="entry name" value="Cyt_c_oxase-like_su1_sf"/>
</dbReference>
<feature type="domain" description="Cytochrome c" evidence="7">
    <location>
        <begin position="901"/>
        <end position="1010"/>
    </location>
</feature>
<dbReference type="SUPFAM" id="SSF46626">
    <property type="entry name" value="Cytochrome c"/>
    <property type="match status" value="2"/>
</dbReference>
<feature type="domain" description="Cytochrome c" evidence="7">
    <location>
        <begin position="1030"/>
        <end position="1121"/>
    </location>
</feature>
<evidence type="ECO:0000256" key="4">
    <source>
        <dbReference type="PROSITE-ProRule" id="PRU00433"/>
    </source>
</evidence>
<feature type="transmembrane region" description="Helical" evidence="6">
    <location>
        <begin position="107"/>
        <end position="127"/>
    </location>
</feature>
<feature type="transmembrane region" description="Helical" evidence="6">
    <location>
        <begin position="271"/>
        <end position="290"/>
    </location>
</feature>
<feature type="transmembrane region" description="Helical" evidence="6">
    <location>
        <begin position="853"/>
        <end position="871"/>
    </location>
</feature>
<feature type="transmembrane region" description="Helical" evidence="6">
    <location>
        <begin position="706"/>
        <end position="728"/>
    </location>
</feature>
<name>A0ABT3GIN9_9BACT</name>
<feature type="transmembrane region" description="Helical" evidence="6">
    <location>
        <begin position="333"/>
        <end position="351"/>
    </location>
</feature>
<keyword evidence="6" id="KW-1133">Transmembrane helix</keyword>
<dbReference type="Pfam" id="PF13442">
    <property type="entry name" value="Cytochrome_CBB3"/>
    <property type="match status" value="1"/>
</dbReference>
<feature type="transmembrane region" description="Helical" evidence="6">
    <location>
        <begin position="593"/>
        <end position="613"/>
    </location>
</feature>
<feature type="compositionally biased region" description="Basic and acidic residues" evidence="5">
    <location>
        <begin position="471"/>
        <end position="483"/>
    </location>
</feature>
<dbReference type="PROSITE" id="PS51007">
    <property type="entry name" value="CYTC"/>
    <property type="match status" value="2"/>
</dbReference>
<feature type="transmembrane region" description="Helical" evidence="6">
    <location>
        <begin position="674"/>
        <end position="694"/>
    </location>
</feature>
<feature type="transmembrane region" description="Helical" evidence="6">
    <location>
        <begin position="619"/>
        <end position="639"/>
    </location>
</feature>
<feature type="transmembrane region" description="Helical" evidence="6">
    <location>
        <begin position="7"/>
        <end position="27"/>
    </location>
</feature>
<sequence length="1123" mass="120073">MNAGRHALGWLVAGNAAGLWLSLLLLFPGLNHGEWTYGRWMPVHLNLQLYGWTALPLVGWLLAIYDVPRRWGSAATWAWTAALAAGTWSWLGGITSGKIFLDWKGGPLLAFTGALVFLWCVLVLGWWRHREAWSRVKARSTLAGLAALALVPWGMIQASSPAVYPPVNPGSGGPTGASLLGSTLLVVGLLMLLPRACRLDVKHPGAPWKTLVYFGACWITFIVAEAIGGSHHDPLQIIALGLLLPWPWLVLRDWRTFRWPERPHGWRVATLLWWALLVVSAWVAFLPGILDRMKFTHGLVAHSHLAMAGFTTSFCALLLRLTGNRFGGLSSAIAWNIAALTMVVVLAATGWAESAGVAWMAEAPPWRTVAFVVRALCGLVMFGASIHWWISWRPEPFPLTHETNRLAIEPGRRRDGRRDGTFADPDTVAGDEFALAPAPACGSGGLHGVDRSLRSVHGAVLRAVLAERDDRGSRMDDHGDRSRGGRRVSRRQHRDRRATGSLVGGGGDRRRGGRGSGDRAEGGLLAGVRLPLRAAGVVAMVYAHFLIFAQFAWVELMRAAGGTPTTEKIALGTMALAGIAAGFFTARRNTTPAVLQAAFVAAAISAAASSWAASMPAALCVSLLTGAAIGTMTVSLAPLLPRWCGLAWVGLGTGVGYALCNFPPVFLASPVQQAAFGAVFALLGAALVPRRAAIFSLSGNVPARHGMIAVIAAFTALVWLDSAAFFVIQHERDLKSATWGEPLLWRNAAVHVAAAVLAGLTLRRGFSVLLAIAWVILAAAAFAVDNPATRGLAGWIYPAGVSLYSAALVAWPGFFSPSAEPRTIARRAAWLYAVAGWFGSANGIGMAQSLHHVPASFVLVAGSVVLGALLLRRQQWPMAGAAVAVIFLARFQPSAPRPQPTVVANGRAVYIAEGCIHCHSRYVRPGSPDELPWGPASDLTGVLAEKPVLIGNRRQGPDLTNVGARRSVAWLKLHFLNPRDFAPRSPMPIYAHLFNDARGDDLIAFLRDVSAEAASSHAVAALTWTPKPKGPIPEGAPLFLNHCAACHGPVGHGDGKFAAALVKRPTDLDRGPFPWTSSGLDLENRLARTIKFGVPGTDMPGHETLDDAQIVALARYVAYLRLE</sequence>
<protein>
    <submittedName>
        <fullName evidence="8">Cbb3-type cytochrome c oxidase subunit II</fullName>
    </submittedName>
</protein>
<feature type="transmembrane region" description="Helical" evidence="6">
    <location>
        <begin position="569"/>
        <end position="586"/>
    </location>
</feature>
<feature type="transmembrane region" description="Helical" evidence="6">
    <location>
        <begin position="371"/>
        <end position="390"/>
    </location>
</feature>
<feature type="transmembrane region" description="Helical" evidence="6">
    <location>
        <begin position="534"/>
        <end position="554"/>
    </location>
</feature>
<keyword evidence="2 4" id="KW-0479">Metal-binding</keyword>
<feature type="transmembrane region" description="Helical" evidence="6">
    <location>
        <begin position="234"/>
        <end position="251"/>
    </location>
</feature>
<organism evidence="8 9">
    <name type="scientific">Luteolibacter arcticus</name>
    <dbReference type="NCBI Taxonomy" id="1581411"/>
    <lineage>
        <taxon>Bacteria</taxon>
        <taxon>Pseudomonadati</taxon>
        <taxon>Verrucomicrobiota</taxon>
        <taxon>Verrucomicrobiia</taxon>
        <taxon>Verrucomicrobiales</taxon>
        <taxon>Verrucomicrobiaceae</taxon>
        <taxon>Luteolibacter</taxon>
    </lineage>
</organism>
<dbReference type="Gene3D" id="1.10.760.10">
    <property type="entry name" value="Cytochrome c-like domain"/>
    <property type="match status" value="2"/>
</dbReference>
<feature type="compositionally biased region" description="Basic residues" evidence="5">
    <location>
        <begin position="484"/>
        <end position="496"/>
    </location>
</feature>
<feature type="transmembrane region" description="Helical" evidence="6">
    <location>
        <begin position="206"/>
        <end position="228"/>
    </location>
</feature>
<evidence type="ECO:0000256" key="3">
    <source>
        <dbReference type="ARBA" id="ARBA00023004"/>
    </source>
</evidence>
<dbReference type="RefSeq" id="WP_264487485.1">
    <property type="nucleotide sequence ID" value="NZ_JAPDDT010000004.1"/>
</dbReference>